<evidence type="ECO:0000256" key="6">
    <source>
        <dbReference type="SAM" id="SignalP"/>
    </source>
</evidence>
<dbReference type="FunFam" id="2.70.170.10:FF:000028">
    <property type="entry name" value="AcetylCholine Receptor"/>
    <property type="match status" value="1"/>
</dbReference>
<evidence type="ECO:0000256" key="4">
    <source>
        <dbReference type="ARBA" id="ARBA00023136"/>
    </source>
</evidence>
<evidence type="ECO:0000256" key="1">
    <source>
        <dbReference type="ARBA" id="ARBA00004141"/>
    </source>
</evidence>
<dbReference type="InterPro" id="IPR006202">
    <property type="entry name" value="Neur_chan_lig-bd"/>
</dbReference>
<dbReference type="PANTHER" id="PTHR18945">
    <property type="entry name" value="NEUROTRANSMITTER GATED ION CHANNEL"/>
    <property type="match status" value="1"/>
</dbReference>
<accession>A0AA89BVX9</accession>
<dbReference type="CDD" id="cd18989">
    <property type="entry name" value="LGIC_ECD_cation"/>
    <property type="match status" value="1"/>
</dbReference>
<dbReference type="GO" id="GO:0016020">
    <property type="term" value="C:membrane"/>
    <property type="evidence" value="ECO:0007669"/>
    <property type="project" value="UniProtKB-SubCell"/>
</dbReference>
<feature type="domain" description="Neurotransmitter-gated ion-channel transmembrane" evidence="8">
    <location>
        <begin position="238"/>
        <end position="321"/>
    </location>
</feature>
<dbReference type="GO" id="GO:0005230">
    <property type="term" value="F:extracellular ligand-gated monoatomic ion channel activity"/>
    <property type="evidence" value="ECO:0007669"/>
    <property type="project" value="InterPro"/>
</dbReference>
<keyword evidence="6" id="KW-0732">Signal</keyword>
<evidence type="ECO:0000256" key="5">
    <source>
        <dbReference type="SAM" id="Phobius"/>
    </source>
</evidence>
<dbReference type="InterPro" id="IPR038050">
    <property type="entry name" value="Neuro_actylchol_rec"/>
</dbReference>
<dbReference type="EMBL" id="VSWD01000009">
    <property type="protein sequence ID" value="KAK3092828.1"/>
    <property type="molecule type" value="Genomic_DNA"/>
</dbReference>
<proteinExistence type="predicted"/>
<gene>
    <name evidence="9" type="ORF">FSP39_007679</name>
</gene>
<keyword evidence="10" id="KW-1185">Reference proteome</keyword>
<feature type="chain" id="PRO_5041708623" evidence="6">
    <location>
        <begin position="22"/>
        <end position="419"/>
    </location>
</feature>
<evidence type="ECO:0000313" key="9">
    <source>
        <dbReference type="EMBL" id="KAK3092828.1"/>
    </source>
</evidence>
<reference evidence="9" key="1">
    <citation type="submission" date="2019-08" db="EMBL/GenBank/DDBJ databases">
        <title>The improved chromosome-level genome for the pearl oyster Pinctada fucata martensii using PacBio sequencing and Hi-C.</title>
        <authorList>
            <person name="Zheng Z."/>
        </authorList>
    </citation>
    <scope>NUCLEOTIDE SEQUENCE</scope>
    <source>
        <strain evidence="9">ZZ-2019</strain>
        <tissue evidence="9">Adductor muscle</tissue>
    </source>
</reference>
<dbReference type="InterPro" id="IPR036734">
    <property type="entry name" value="Neur_chan_lig-bd_sf"/>
</dbReference>
<dbReference type="Gene3D" id="1.20.58.390">
    <property type="entry name" value="Neurotransmitter-gated ion-channel transmembrane domain"/>
    <property type="match status" value="1"/>
</dbReference>
<dbReference type="Proteomes" id="UP001186944">
    <property type="component" value="Unassembled WGS sequence"/>
</dbReference>
<dbReference type="Pfam" id="PF02931">
    <property type="entry name" value="Neur_chan_LBD"/>
    <property type="match status" value="1"/>
</dbReference>
<evidence type="ECO:0000256" key="2">
    <source>
        <dbReference type="ARBA" id="ARBA00022692"/>
    </source>
</evidence>
<feature type="signal peptide" evidence="6">
    <location>
        <begin position="1"/>
        <end position="21"/>
    </location>
</feature>
<dbReference type="InterPro" id="IPR006029">
    <property type="entry name" value="Neurotrans-gated_channel_TM"/>
</dbReference>
<comment type="subcellular location">
    <subcellularLocation>
        <location evidence="1">Membrane</location>
        <topology evidence="1">Multi-pass membrane protein</topology>
    </subcellularLocation>
</comment>
<keyword evidence="2 5" id="KW-0812">Transmembrane</keyword>
<dbReference type="InterPro" id="IPR036719">
    <property type="entry name" value="Neuro-gated_channel_TM_sf"/>
</dbReference>
<comment type="caution">
    <text evidence="9">The sequence shown here is derived from an EMBL/GenBank/DDBJ whole genome shotgun (WGS) entry which is preliminary data.</text>
</comment>
<dbReference type="Gene3D" id="2.70.170.10">
    <property type="entry name" value="Neurotransmitter-gated ion-channel ligand-binding domain"/>
    <property type="match status" value="1"/>
</dbReference>
<evidence type="ECO:0000259" key="8">
    <source>
        <dbReference type="Pfam" id="PF02932"/>
    </source>
</evidence>
<protein>
    <submittedName>
        <fullName evidence="9">Uncharacterized protein</fullName>
    </submittedName>
</protein>
<evidence type="ECO:0000256" key="3">
    <source>
        <dbReference type="ARBA" id="ARBA00022989"/>
    </source>
</evidence>
<organism evidence="9 10">
    <name type="scientific">Pinctada imbricata</name>
    <name type="common">Atlantic pearl-oyster</name>
    <name type="synonym">Pinctada martensii</name>
    <dbReference type="NCBI Taxonomy" id="66713"/>
    <lineage>
        <taxon>Eukaryota</taxon>
        <taxon>Metazoa</taxon>
        <taxon>Spiralia</taxon>
        <taxon>Lophotrochozoa</taxon>
        <taxon>Mollusca</taxon>
        <taxon>Bivalvia</taxon>
        <taxon>Autobranchia</taxon>
        <taxon>Pteriomorphia</taxon>
        <taxon>Pterioida</taxon>
        <taxon>Pterioidea</taxon>
        <taxon>Pteriidae</taxon>
        <taxon>Pinctada</taxon>
    </lineage>
</organism>
<dbReference type="GO" id="GO:0004888">
    <property type="term" value="F:transmembrane signaling receptor activity"/>
    <property type="evidence" value="ECO:0007669"/>
    <property type="project" value="InterPro"/>
</dbReference>
<dbReference type="SUPFAM" id="SSF90112">
    <property type="entry name" value="Neurotransmitter-gated ion-channel transmembrane pore"/>
    <property type="match status" value="1"/>
</dbReference>
<keyword evidence="4 5" id="KW-0472">Membrane</keyword>
<feature type="transmembrane region" description="Helical" evidence="5">
    <location>
        <begin position="232"/>
        <end position="255"/>
    </location>
</feature>
<dbReference type="AlphaFoldDB" id="A0AA89BVX9"/>
<dbReference type="SUPFAM" id="SSF63712">
    <property type="entry name" value="Nicotinic receptor ligand binding domain-like"/>
    <property type="match status" value="1"/>
</dbReference>
<name>A0AA89BVX9_PINIB</name>
<keyword evidence="3 5" id="KW-1133">Transmembrane helix</keyword>
<dbReference type="PRINTS" id="PR00252">
    <property type="entry name" value="NRIONCHANNEL"/>
</dbReference>
<sequence>MFMKRLCVVVLFLSCLKVTLSQTKSDYEGIMMEVFTTNGYNKKILPKATSNNPVEIDLSFVLLGINEIDELAEKMTTTAYLVISWTDPGLEWDPAEHGDTDNIYVPQDDIWKPDIFLQNGFTKFKELGGSFYYIPVEFEGRPTWMPFEVFESRCSLDTSYYPFDEQICSIAFVVWSHSVEEVEITKSTYGIRCTPEFNANNVWDILSISSAISRETRESKLTFTFHLKRKSLYYVVNIILPVVFLGLLNGLVFIIPADSGEKTGYSVTVFLSLVVFLTIISTILPVNSEKVSLFGIFLFLQVIIGVMVLIVTTMQLRLNARSTFHPVEGIFLQVAKLGKNTCCCQRKKNRRILPSNKIHIVECELGNNEKESPPHTDYTPADDAYLWCDVVTGIDVIGFWCFVLAYSVVTATMFSFLVT</sequence>
<feature type="transmembrane region" description="Helical" evidence="5">
    <location>
        <begin position="396"/>
        <end position="418"/>
    </location>
</feature>
<evidence type="ECO:0000313" key="10">
    <source>
        <dbReference type="Proteomes" id="UP001186944"/>
    </source>
</evidence>
<evidence type="ECO:0000259" key="7">
    <source>
        <dbReference type="Pfam" id="PF02931"/>
    </source>
</evidence>
<dbReference type="Pfam" id="PF02932">
    <property type="entry name" value="Neur_chan_memb"/>
    <property type="match status" value="1"/>
</dbReference>
<dbReference type="InterPro" id="IPR006201">
    <property type="entry name" value="Neur_channel"/>
</dbReference>
<feature type="domain" description="Neurotransmitter-gated ion-channel ligand-binding" evidence="7">
    <location>
        <begin position="37"/>
        <end position="230"/>
    </location>
</feature>
<dbReference type="CDD" id="cd19051">
    <property type="entry name" value="LGIC_TM_cation"/>
    <property type="match status" value="1"/>
</dbReference>
<feature type="transmembrane region" description="Helical" evidence="5">
    <location>
        <begin position="267"/>
        <end position="286"/>
    </location>
</feature>
<feature type="transmembrane region" description="Helical" evidence="5">
    <location>
        <begin position="292"/>
        <end position="312"/>
    </location>
</feature>